<keyword evidence="3" id="KW-1185">Reference proteome</keyword>
<sequence>MKLSSVLVQGLLLCGIIASPVVTTPDADNSTDISAQGFGAKYELCFDENQGRYCTGKSVKACARAYETGKDHYSPKDATNACNFWCSKIKTLDDCRTNKKKFNYHPKWGCKDQMYSCLH</sequence>
<protein>
    <submittedName>
        <fullName evidence="2">Secreted protein</fullName>
    </submittedName>
</protein>
<keyword evidence="1" id="KW-0732">Signal</keyword>
<proteinExistence type="predicted"/>
<reference evidence="2 3" key="1">
    <citation type="journal article" date="2012" name="Eukaryot. Cell">
        <title>Draft genome sequence of Wickerhamomyces ciferrii NRRL Y-1031 F-60-10.</title>
        <authorList>
            <person name="Schneider J."/>
            <person name="Andrea H."/>
            <person name="Blom J."/>
            <person name="Jaenicke S."/>
            <person name="Ruckert C."/>
            <person name="Schorsch C."/>
            <person name="Szczepanowski R."/>
            <person name="Farwick M."/>
            <person name="Goesmann A."/>
            <person name="Puhler A."/>
            <person name="Schaffer S."/>
            <person name="Tauch A."/>
            <person name="Kohler T."/>
            <person name="Brinkrolf K."/>
        </authorList>
    </citation>
    <scope>NUCLEOTIDE SEQUENCE [LARGE SCALE GENOMIC DNA]</scope>
    <source>
        <strain evidence="3">ATCC 14091 / BCRC 22168 / CBS 111 / JCM 3599 / NBRC 0793 / NRRL Y-1031 F-60-10</strain>
    </source>
</reference>
<dbReference type="AlphaFoldDB" id="K0KZH2"/>
<dbReference type="InParanoid" id="K0KZH2"/>
<comment type="caution">
    <text evidence="2">The sequence shown here is derived from an EMBL/GenBank/DDBJ whole genome shotgun (WGS) entry which is preliminary data.</text>
</comment>
<evidence type="ECO:0000313" key="2">
    <source>
        <dbReference type="EMBL" id="CCH46533.1"/>
    </source>
</evidence>
<dbReference type="EMBL" id="CAIF01000252">
    <property type="protein sequence ID" value="CCH46533.1"/>
    <property type="molecule type" value="Genomic_DNA"/>
</dbReference>
<gene>
    <name evidence="2" type="ORF">BN7_6126</name>
</gene>
<organism evidence="2 3">
    <name type="scientific">Wickerhamomyces ciferrii (strain ATCC 14091 / BCRC 22168 / CBS 111 / JCM 3599 / NBRC 0793 / NRRL Y-1031 F-60-10)</name>
    <name type="common">Yeast</name>
    <name type="synonym">Pichia ciferrii</name>
    <dbReference type="NCBI Taxonomy" id="1206466"/>
    <lineage>
        <taxon>Eukaryota</taxon>
        <taxon>Fungi</taxon>
        <taxon>Dikarya</taxon>
        <taxon>Ascomycota</taxon>
        <taxon>Saccharomycotina</taxon>
        <taxon>Saccharomycetes</taxon>
        <taxon>Phaffomycetales</taxon>
        <taxon>Wickerhamomycetaceae</taxon>
        <taxon>Wickerhamomyces</taxon>
    </lineage>
</organism>
<evidence type="ECO:0000313" key="3">
    <source>
        <dbReference type="Proteomes" id="UP000009328"/>
    </source>
</evidence>
<feature type="signal peptide" evidence="1">
    <location>
        <begin position="1"/>
        <end position="18"/>
    </location>
</feature>
<accession>K0KZH2</accession>
<name>K0KZH2_WICCF</name>
<dbReference type="HOGENOM" id="CLU_127832_0_0_1"/>
<evidence type="ECO:0000256" key="1">
    <source>
        <dbReference type="SAM" id="SignalP"/>
    </source>
</evidence>
<dbReference type="Proteomes" id="UP000009328">
    <property type="component" value="Unassembled WGS sequence"/>
</dbReference>
<feature type="chain" id="PRO_5003834610" evidence="1">
    <location>
        <begin position="19"/>
        <end position="119"/>
    </location>
</feature>